<organism evidence="1 2">
    <name type="scientific">Holdemanella biformis</name>
    <dbReference type="NCBI Taxonomy" id="1735"/>
    <lineage>
        <taxon>Bacteria</taxon>
        <taxon>Bacillati</taxon>
        <taxon>Bacillota</taxon>
        <taxon>Erysipelotrichia</taxon>
        <taxon>Erysipelotrichales</taxon>
        <taxon>Erysipelotrichaceae</taxon>
        <taxon>Holdemanella</taxon>
    </lineage>
</organism>
<accession>A0A413CQS7</accession>
<evidence type="ECO:0000313" key="2">
    <source>
        <dbReference type="Proteomes" id="UP000284651"/>
    </source>
</evidence>
<sequence length="121" mass="13721">MPEKNFKCLEFDDENKRLNILIGNVDFIDYDKISKVSVLNEDANFRGKSIPFSHQVLGGTTFLSGALEPSFYVGLKISLKDGTINAAYISDRKTGMNTDIYLEDVKEAEHIKKMINKRITK</sequence>
<gene>
    <name evidence="1" type="ORF">DWV56_11120</name>
</gene>
<evidence type="ECO:0008006" key="3">
    <source>
        <dbReference type="Google" id="ProtNLM"/>
    </source>
</evidence>
<reference evidence="1 2" key="1">
    <citation type="submission" date="2018-08" db="EMBL/GenBank/DDBJ databases">
        <title>A genome reference for cultivated species of the human gut microbiota.</title>
        <authorList>
            <person name="Zou Y."/>
            <person name="Xue W."/>
            <person name="Luo G."/>
        </authorList>
    </citation>
    <scope>NUCLEOTIDE SEQUENCE [LARGE SCALE GENOMIC DNA]</scope>
    <source>
        <strain evidence="1 2">AF10-31</strain>
    </source>
</reference>
<name>A0A413CQS7_9FIRM</name>
<evidence type="ECO:0000313" key="1">
    <source>
        <dbReference type="EMBL" id="RGW72318.1"/>
    </source>
</evidence>
<dbReference type="Proteomes" id="UP000284651">
    <property type="component" value="Unassembled WGS sequence"/>
</dbReference>
<proteinExistence type="predicted"/>
<protein>
    <recommendedName>
        <fullName evidence="3">DUF4429 domain-containing protein</fullName>
    </recommendedName>
</protein>
<dbReference type="AlphaFoldDB" id="A0A413CQS7"/>
<dbReference type="RefSeq" id="WP_118357800.1">
    <property type="nucleotide sequence ID" value="NZ_JAQCRR010000004.1"/>
</dbReference>
<dbReference type="EMBL" id="QSAT01000047">
    <property type="protein sequence ID" value="RGW72318.1"/>
    <property type="molecule type" value="Genomic_DNA"/>
</dbReference>
<comment type="caution">
    <text evidence="1">The sequence shown here is derived from an EMBL/GenBank/DDBJ whole genome shotgun (WGS) entry which is preliminary data.</text>
</comment>